<feature type="transmembrane region" description="Helical" evidence="1">
    <location>
        <begin position="33"/>
        <end position="53"/>
    </location>
</feature>
<dbReference type="AlphaFoldDB" id="A0AAE4U890"/>
<name>A0AAE4U890_9ACTN</name>
<comment type="caution">
    <text evidence="2">The sequence shown here is derived from an EMBL/GenBank/DDBJ whole genome shotgun (WGS) entry which is preliminary data.</text>
</comment>
<evidence type="ECO:0000313" key="2">
    <source>
        <dbReference type="EMBL" id="MDV6300178.1"/>
    </source>
</evidence>
<dbReference type="EMBL" id="JAWLKJ010000003">
    <property type="protein sequence ID" value="MDV6300178.1"/>
    <property type="molecule type" value="Genomic_DNA"/>
</dbReference>
<gene>
    <name evidence="2" type="ORF">R3P82_13815</name>
</gene>
<evidence type="ECO:0000313" key="3">
    <source>
        <dbReference type="Proteomes" id="UP001185873"/>
    </source>
</evidence>
<accession>A0AAE4U890</accession>
<sequence>MARWALSFGGSLWAVWGLSFYLSWIVGDQTRAWVTAGGFITIAGTMFIIAALADSVGPPREPVMAEQRPIG</sequence>
<keyword evidence="1" id="KW-1133">Transmembrane helix</keyword>
<evidence type="ECO:0000256" key="1">
    <source>
        <dbReference type="SAM" id="Phobius"/>
    </source>
</evidence>
<feature type="transmembrane region" description="Helical" evidence="1">
    <location>
        <begin position="6"/>
        <end position="26"/>
    </location>
</feature>
<keyword evidence="1" id="KW-0812">Transmembrane</keyword>
<protein>
    <submittedName>
        <fullName evidence="2">Uncharacterized protein</fullName>
    </submittedName>
</protein>
<organism evidence="2 3">
    <name type="scientific">Dietzia maris</name>
    <dbReference type="NCBI Taxonomy" id="37915"/>
    <lineage>
        <taxon>Bacteria</taxon>
        <taxon>Bacillati</taxon>
        <taxon>Actinomycetota</taxon>
        <taxon>Actinomycetes</taxon>
        <taxon>Mycobacteriales</taxon>
        <taxon>Dietziaceae</taxon>
        <taxon>Dietzia</taxon>
    </lineage>
</organism>
<dbReference type="RefSeq" id="WP_317470726.1">
    <property type="nucleotide sequence ID" value="NZ_JAWLKJ010000003.1"/>
</dbReference>
<reference evidence="2" key="1">
    <citation type="submission" date="2023-10" db="EMBL/GenBank/DDBJ databases">
        <title>Development of a sustainable strategy for remediation of hydrocarbon-contaminated territories based on the waste exchange concept.</title>
        <authorList>
            <person name="Krivoruchko A."/>
        </authorList>
    </citation>
    <scope>NUCLEOTIDE SEQUENCE</scope>
    <source>
        <strain evidence="2">IEGM 1175</strain>
    </source>
</reference>
<dbReference type="Proteomes" id="UP001185873">
    <property type="component" value="Unassembled WGS sequence"/>
</dbReference>
<keyword evidence="1" id="KW-0472">Membrane</keyword>
<proteinExistence type="predicted"/>